<feature type="region of interest" description="Disordered" evidence="1">
    <location>
        <begin position="187"/>
        <end position="236"/>
    </location>
</feature>
<feature type="compositionally biased region" description="Basic and acidic residues" evidence="1">
    <location>
        <begin position="194"/>
        <end position="213"/>
    </location>
</feature>
<accession>A0AAV7QRJ2</accession>
<dbReference type="AlphaFoldDB" id="A0AAV7QRJ2"/>
<gene>
    <name evidence="2" type="ORF">NDU88_008355</name>
</gene>
<feature type="compositionally biased region" description="Polar residues" evidence="1">
    <location>
        <begin position="225"/>
        <end position="236"/>
    </location>
</feature>
<keyword evidence="3" id="KW-1185">Reference proteome</keyword>
<comment type="caution">
    <text evidence="2">The sequence shown here is derived from an EMBL/GenBank/DDBJ whole genome shotgun (WGS) entry which is preliminary data.</text>
</comment>
<dbReference type="Proteomes" id="UP001066276">
    <property type="component" value="Chromosome 6"/>
</dbReference>
<protein>
    <submittedName>
        <fullName evidence="2">Uncharacterized protein</fullName>
    </submittedName>
</protein>
<proteinExistence type="predicted"/>
<evidence type="ECO:0000313" key="3">
    <source>
        <dbReference type="Proteomes" id="UP001066276"/>
    </source>
</evidence>
<feature type="region of interest" description="Disordered" evidence="1">
    <location>
        <begin position="1"/>
        <end position="59"/>
    </location>
</feature>
<name>A0AAV7QRJ2_PLEWA</name>
<feature type="region of interest" description="Disordered" evidence="1">
    <location>
        <begin position="139"/>
        <end position="168"/>
    </location>
</feature>
<feature type="compositionally biased region" description="Polar residues" evidence="1">
    <location>
        <begin position="1"/>
        <end position="10"/>
    </location>
</feature>
<feature type="compositionally biased region" description="Basic and acidic residues" evidence="1">
    <location>
        <begin position="11"/>
        <end position="27"/>
    </location>
</feature>
<dbReference type="EMBL" id="JANPWB010000010">
    <property type="protein sequence ID" value="KAJ1142027.1"/>
    <property type="molecule type" value="Genomic_DNA"/>
</dbReference>
<evidence type="ECO:0000313" key="2">
    <source>
        <dbReference type="EMBL" id="KAJ1142027.1"/>
    </source>
</evidence>
<evidence type="ECO:0000256" key="1">
    <source>
        <dbReference type="SAM" id="MobiDB-lite"/>
    </source>
</evidence>
<reference evidence="2" key="1">
    <citation type="journal article" date="2022" name="bioRxiv">
        <title>Sequencing and chromosome-scale assembly of the giantPleurodeles waltlgenome.</title>
        <authorList>
            <person name="Brown T."/>
            <person name="Elewa A."/>
            <person name="Iarovenko S."/>
            <person name="Subramanian E."/>
            <person name="Araus A.J."/>
            <person name="Petzold A."/>
            <person name="Susuki M."/>
            <person name="Suzuki K.-i.T."/>
            <person name="Hayashi T."/>
            <person name="Toyoda A."/>
            <person name="Oliveira C."/>
            <person name="Osipova E."/>
            <person name="Leigh N.D."/>
            <person name="Simon A."/>
            <person name="Yun M.H."/>
        </authorList>
    </citation>
    <scope>NUCLEOTIDE SEQUENCE</scope>
    <source>
        <strain evidence="2">20211129_DDA</strain>
        <tissue evidence="2">Liver</tissue>
    </source>
</reference>
<sequence>MAPKTAQNSGDKTDGDKITRIGKDKGDSAGASRRPTSIMAKPTGKNTTGLGKDAKTEDSITPLLEVRGKDKSQSITSFLAAGAQENCTGRTIPTPVNSQSVIETVPLGTYSEKALTETKEPLINAAQGDDCLSGALNSSVVTRKKKSGSPISKKGLQAQRSETLTGGEAASDLYNTTATLGTEAVQYVPPKLMGGDKETERGLKPPDWAKDSGDIFYSLTEESDLTSGEHSVSESG</sequence>
<organism evidence="2 3">
    <name type="scientific">Pleurodeles waltl</name>
    <name type="common">Iberian ribbed newt</name>
    <dbReference type="NCBI Taxonomy" id="8319"/>
    <lineage>
        <taxon>Eukaryota</taxon>
        <taxon>Metazoa</taxon>
        <taxon>Chordata</taxon>
        <taxon>Craniata</taxon>
        <taxon>Vertebrata</taxon>
        <taxon>Euteleostomi</taxon>
        <taxon>Amphibia</taxon>
        <taxon>Batrachia</taxon>
        <taxon>Caudata</taxon>
        <taxon>Salamandroidea</taxon>
        <taxon>Salamandridae</taxon>
        <taxon>Pleurodelinae</taxon>
        <taxon>Pleurodeles</taxon>
    </lineage>
</organism>